<comment type="caution">
    <text evidence="2">The sequence shown here is derived from an EMBL/GenBank/DDBJ whole genome shotgun (WGS) entry which is preliminary data.</text>
</comment>
<feature type="chain" id="PRO_5001577842" description="Lipoprotein" evidence="1">
    <location>
        <begin position="20"/>
        <end position="582"/>
    </location>
</feature>
<dbReference type="EMBL" id="ARYI01000021">
    <property type="protein sequence ID" value="KCZ86890.1"/>
    <property type="molecule type" value="Genomic_DNA"/>
</dbReference>
<sequence>MKPAVFALLLGLLGPVALAEPGDTLDALIPEYEAHVRLSDPAQARDMGDEAPRRWRDVSPGAVAARAERAAGLLAEIEAAETVRQVDQAILARLLTDELAEYHYDSARIPFTGDWGFQAEPVFAAMRLRLRTADEAEAWIARLNDVPRYFAQNRENMTRGIETGWTAHIDPLNTVREQIAAQITDDVAASELYRPLADMSEAIDPESRSRLQAEGLAAAARAIEAYRETLAYIDGTYAPAARAGAGIAGLEGGREAYAALIETHTAGAGYSAEEIHALGLEEVARIRAAMEAVIAETGFDGSFADFLVFLRTDPQFYARSEGELMAAATEIAARLDAILPLYFNRLPELGYTVDPVPASIAPGYTSGRYMSGDPAEGRKGAYLVNTYALDQRPLYELPALSAHEAVPGHHLQIALAQEMADQPYFRQNYYATAFGEGWGLYAEWLASEAGLMQTPYEEFGALSMEMWRACRLVSDTGLHWYGWSREEAETCFKENTALAPLNIQTEVTRYIGWPGQATAYKIGELKIRALRADAESALGEAFDIRAFHDVVLGQGAVPMDVLEMQVKAWIATQSVADAPAAP</sequence>
<dbReference type="InterPro" id="IPR010281">
    <property type="entry name" value="DUF885"/>
</dbReference>
<dbReference type="PATRIC" id="fig|1280951.3.peg.3324"/>
<dbReference type="Pfam" id="PF05960">
    <property type="entry name" value="DUF885"/>
    <property type="match status" value="1"/>
</dbReference>
<gene>
    <name evidence="2" type="ORF">HHI_16497</name>
</gene>
<dbReference type="PANTHER" id="PTHR33361">
    <property type="entry name" value="GLR0591 PROTEIN"/>
    <property type="match status" value="1"/>
</dbReference>
<evidence type="ECO:0000256" key="1">
    <source>
        <dbReference type="SAM" id="SignalP"/>
    </source>
</evidence>
<keyword evidence="1" id="KW-0732">Signal</keyword>
<evidence type="ECO:0000313" key="3">
    <source>
        <dbReference type="Proteomes" id="UP000025061"/>
    </source>
</evidence>
<evidence type="ECO:0000313" key="2">
    <source>
        <dbReference type="EMBL" id="KCZ86890.1"/>
    </source>
</evidence>
<proteinExistence type="predicted"/>
<keyword evidence="3" id="KW-1185">Reference proteome</keyword>
<accession>A0A059F8H5</accession>
<dbReference type="PANTHER" id="PTHR33361:SF2">
    <property type="entry name" value="DUF885 DOMAIN-CONTAINING PROTEIN"/>
    <property type="match status" value="1"/>
</dbReference>
<dbReference type="AlphaFoldDB" id="A0A059F8H5"/>
<name>A0A059F8H5_9PROT</name>
<protein>
    <recommendedName>
        <fullName evidence="4">Lipoprotein</fullName>
    </recommendedName>
</protein>
<organism evidence="2 3">
    <name type="scientific">Hyphomonas hirschiana VP5</name>
    <dbReference type="NCBI Taxonomy" id="1280951"/>
    <lineage>
        <taxon>Bacteria</taxon>
        <taxon>Pseudomonadati</taxon>
        <taxon>Pseudomonadota</taxon>
        <taxon>Alphaproteobacteria</taxon>
        <taxon>Hyphomonadales</taxon>
        <taxon>Hyphomonadaceae</taxon>
        <taxon>Hyphomonas</taxon>
    </lineage>
</organism>
<dbReference type="Proteomes" id="UP000025061">
    <property type="component" value="Unassembled WGS sequence"/>
</dbReference>
<evidence type="ECO:0008006" key="4">
    <source>
        <dbReference type="Google" id="ProtNLM"/>
    </source>
</evidence>
<reference evidence="2 3" key="1">
    <citation type="submission" date="2013-04" db="EMBL/GenBank/DDBJ databases">
        <title>Hyphomonas hirschiana VP5 Genome Sequencing.</title>
        <authorList>
            <person name="Lai Q."/>
            <person name="Shao Z."/>
        </authorList>
    </citation>
    <scope>NUCLEOTIDE SEQUENCE [LARGE SCALE GENOMIC DNA]</scope>
    <source>
        <strain evidence="2 3">VP5</strain>
    </source>
</reference>
<feature type="signal peptide" evidence="1">
    <location>
        <begin position="1"/>
        <end position="19"/>
    </location>
</feature>
<dbReference type="RefSeq" id="WP_035592654.1">
    <property type="nucleotide sequence ID" value="NZ_ARYI01000021.1"/>
</dbReference>